<keyword evidence="10" id="KW-0067">ATP-binding</keyword>
<dbReference type="SUPFAM" id="SSF55874">
    <property type="entry name" value="ATPase domain of HSP90 chaperone/DNA topoisomerase II/histidine kinase"/>
    <property type="match status" value="1"/>
</dbReference>
<organism evidence="18 19">
    <name type="scientific">Paenibacillus yonginensis</name>
    <dbReference type="NCBI Taxonomy" id="1462996"/>
    <lineage>
        <taxon>Bacteria</taxon>
        <taxon>Bacillati</taxon>
        <taxon>Bacillota</taxon>
        <taxon>Bacilli</taxon>
        <taxon>Bacillales</taxon>
        <taxon>Paenibacillaceae</taxon>
        <taxon>Paenibacillus</taxon>
    </lineage>
</organism>
<feature type="region of interest" description="Disordered" evidence="14">
    <location>
        <begin position="107"/>
        <end position="132"/>
    </location>
</feature>
<evidence type="ECO:0000256" key="5">
    <source>
        <dbReference type="ARBA" id="ARBA00022553"/>
    </source>
</evidence>
<evidence type="ECO:0000256" key="14">
    <source>
        <dbReference type="SAM" id="MobiDB-lite"/>
    </source>
</evidence>
<comment type="catalytic activity">
    <reaction evidence="1">
        <text>ATP + protein L-histidine = ADP + protein N-phospho-L-histidine.</text>
        <dbReference type="EC" id="2.7.13.3"/>
    </reaction>
</comment>
<proteinExistence type="predicted"/>
<evidence type="ECO:0000256" key="15">
    <source>
        <dbReference type="SAM" id="Phobius"/>
    </source>
</evidence>
<evidence type="ECO:0000256" key="12">
    <source>
        <dbReference type="ARBA" id="ARBA00023012"/>
    </source>
</evidence>
<evidence type="ECO:0000259" key="16">
    <source>
        <dbReference type="PROSITE" id="PS50109"/>
    </source>
</evidence>
<dbReference type="GO" id="GO:0005524">
    <property type="term" value="F:ATP binding"/>
    <property type="evidence" value="ECO:0007669"/>
    <property type="project" value="UniProtKB-KW"/>
</dbReference>
<dbReference type="Gene3D" id="3.30.450.20">
    <property type="entry name" value="PAS domain"/>
    <property type="match status" value="1"/>
</dbReference>
<dbReference type="CDD" id="cd06225">
    <property type="entry name" value="HAMP"/>
    <property type="match status" value="1"/>
</dbReference>
<evidence type="ECO:0000256" key="8">
    <source>
        <dbReference type="ARBA" id="ARBA00022741"/>
    </source>
</evidence>
<keyword evidence="19" id="KW-1185">Reference proteome</keyword>
<dbReference type="SMART" id="SM00387">
    <property type="entry name" value="HATPase_c"/>
    <property type="match status" value="1"/>
</dbReference>
<dbReference type="Proteomes" id="UP000092573">
    <property type="component" value="Chromosome"/>
</dbReference>
<dbReference type="EMBL" id="CP014167">
    <property type="protein sequence ID" value="ANS77169.1"/>
    <property type="molecule type" value="Genomic_DNA"/>
</dbReference>
<dbReference type="EC" id="2.7.13.3" evidence="3"/>
<dbReference type="InterPro" id="IPR050640">
    <property type="entry name" value="Bact_2-comp_sensor_kinase"/>
</dbReference>
<keyword evidence="8" id="KW-0547">Nucleotide-binding</keyword>
<dbReference type="PROSITE" id="PS50885">
    <property type="entry name" value="HAMP"/>
    <property type="match status" value="1"/>
</dbReference>
<evidence type="ECO:0000256" key="2">
    <source>
        <dbReference type="ARBA" id="ARBA00004651"/>
    </source>
</evidence>
<reference evidence="18 19" key="1">
    <citation type="submission" date="2016-01" db="EMBL/GenBank/DDBJ databases">
        <title>Complete Genome Sequence of Paenibacillus yonginensis DCY84, a novel Plant Growth-Promoting Bacteria with Elicitation of Induced Systemic Resistance.</title>
        <authorList>
            <person name="Kim Y.J."/>
            <person name="Yang D.C."/>
            <person name="Sukweenadhi J."/>
        </authorList>
    </citation>
    <scope>NUCLEOTIDE SEQUENCE [LARGE SCALE GENOMIC DNA]</scope>
    <source>
        <strain evidence="18 19">DCY84</strain>
    </source>
</reference>
<feature type="region of interest" description="Disordered" evidence="14">
    <location>
        <begin position="651"/>
        <end position="670"/>
    </location>
</feature>
<evidence type="ECO:0000313" key="18">
    <source>
        <dbReference type="EMBL" id="ANS77169.1"/>
    </source>
</evidence>
<protein>
    <recommendedName>
        <fullName evidence="3">histidine kinase</fullName>
        <ecNumber evidence="3">2.7.13.3</ecNumber>
    </recommendedName>
</protein>
<dbReference type="GO" id="GO:0005886">
    <property type="term" value="C:plasma membrane"/>
    <property type="evidence" value="ECO:0007669"/>
    <property type="project" value="UniProtKB-SubCell"/>
</dbReference>
<keyword evidence="7 15" id="KW-0812">Transmembrane</keyword>
<feature type="domain" description="HAMP" evidence="17">
    <location>
        <begin position="375"/>
        <end position="427"/>
    </location>
</feature>
<keyword evidence="11 15" id="KW-1133">Transmembrane helix</keyword>
<dbReference type="KEGG" id="pyg:AWM70_09365"/>
<evidence type="ECO:0000256" key="3">
    <source>
        <dbReference type="ARBA" id="ARBA00012438"/>
    </source>
</evidence>
<feature type="transmembrane region" description="Helical" evidence="15">
    <location>
        <begin position="351"/>
        <end position="373"/>
    </location>
</feature>
<dbReference type="Pfam" id="PF02743">
    <property type="entry name" value="dCache_1"/>
    <property type="match status" value="1"/>
</dbReference>
<dbReference type="InterPro" id="IPR005467">
    <property type="entry name" value="His_kinase_dom"/>
</dbReference>
<dbReference type="GO" id="GO:0000155">
    <property type="term" value="F:phosphorelay sensor kinase activity"/>
    <property type="evidence" value="ECO:0007669"/>
    <property type="project" value="InterPro"/>
</dbReference>
<evidence type="ECO:0000256" key="10">
    <source>
        <dbReference type="ARBA" id="ARBA00022840"/>
    </source>
</evidence>
<keyword evidence="12" id="KW-0902">Two-component regulatory system</keyword>
<dbReference type="Pfam" id="PF00672">
    <property type="entry name" value="HAMP"/>
    <property type="match status" value="1"/>
</dbReference>
<dbReference type="InterPro" id="IPR003660">
    <property type="entry name" value="HAMP_dom"/>
</dbReference>
<evidence type="ECO:0000256" key="6">
    <source>
        <dbReference type="ARBA" id="ARBA00022679"/>
    </source>
</evidence>
<name>A0A1B1N6W7_9BACL</name>
<evidence type="ECO:0000256" key="7">
    <source>
        <dbReference type="ARBA" id="ARBA00022692"/>
    </source>
</evidence>
<dbReference type="PANTHER" id="PTHR34220">
    <property type="entry name" value="SENSOR HISTIDINE KINASE YPDA"/>
    <property type="match status" value="1"/>
</dbReference>
<evidence type="ECO:0000256" key="1">
    <source>
        <dbReference type="ARBA" id="ARBA00000085"/>
    </source>
</evidence>
<dbReference type="InterPro" id="IPR010559">
    <property type="entry name" value="Sig_transdc_His_kin_internal"/>
</dbReference>
<evidence type="ECO:0000256" key="9">
    <source>
        <dbReference type="ARBA" id="ARBA00022777"/>
    </source>
</evidence>
<accession>A0A1B1N6W7</accession>
<dbReference type="InterPro" id="IPR033479">
    <property type="entry name" value="dCache_1"/>
</dbReference>
<dbReference type="PANTHER" id="PTHR34220:SF7">
    <property type="entry name" value="SENSOR HISTIDINE KINASE YPDA"/>
    <property type="match status" value="1"/>
</dbReference>
<comment type="subcellular location">
    <subcellularLocation>
        <location evidence="2">Cell membrane</location>
        <topology evidence="2">Multi-pass membrane protein</topology>
    </subcellularLocation>
</comment>
<dbReference type="SMART" id="SM00304">
    <property type="entry name" value="HAMP"/>
    <property type="match status" value="1"/>
</dbReference>
<dbReference type="AlphaFoldDB" id="A0A1B1N6W7"/>
<evidence type="ECO:0000256" key="13">
    <source>
        <dbReference type="ARBA" id="ARBA00023136"/>
    </source>
</evidence>
<evidence type="ECO:0000313" key="19">
    <source>
        <dbReference type="Proteomes" id="UP000092573"/>
    </source>
</evidence>
<dbReference type="CDD" id="cd18773">
    <property type="entry name" value="PDC1_HK_sensor"/>
    <property type="match status" value="1"/>
</dbReference>
<keyword evidence="13 15" id="KW-0472">Membrane</keyword>
<gene>
    <name evidence="18" type="ORF">AWM70_09365</name>
</gene>
<evidence type="ECO:0000259" key="17">
    <source>
        <dbReference type="PROSITE" id="PS50885"/>
    </source>
</evidence>
<keyword evidence="5" id="KW-0597">Phosphoprotein</keyword>
<feature type="domain" description="Histidine kinase" evidence="16">
    <location>
        <begin position="534"/>
        <end position="653"/>
    </location>
</feature>
<keyword evidence="4" id="KW-1003">Cell membrane</keyword>
<dbReference type="SUPFAM" id="SSF158472">
    <property type="entry name" value="HAMP domain-like"/>
    <property type="match status" value="1"/>
</dbReference>
<dbReference type="STRING" id="1462996.AWM70_09365"/>
<dbReference type="Gene3D" id="3.30.565.10">
    <property type="entry name" value="Histidine kinase-like ATPase, C-terminal domain"/>
    <property type="match status" value="1"/>
</dbReference>
<evidence type="ECO:0000256" key="11">
    <source>
        <dbReference type="ARBA" id="ARBA00022989"/>
    </source>
</evidence>
<sequence length="670" mass="74775">MRNNRIIRGIERSWLWRRLKLDYWPLRYQLGLLFLAIGILPSLCLSVLVNWTAGRIVEQQVAGQTQQLIGKVNQTLDNDMENLQNITYLIGFDNKVQAFLEGRTAADGHAGADPRGGAAKGGGKPDLSGEMRDGEALTAGTEGTAEVPNNEDQTLYDLKKYLQNFTTLYPEIAGILVVNAKGDYISNELYAKKTQSLTEDAWYKAAAAKEGIFTILGQPSGRNLASHVLYRDNEVITVVRSLADPKTKRVTGVVLIDLKLWAVSKAARDVKLGKTGYLMVTERSGKNIYLPDAPYLSELPASWFGASDTGTFTRTVGGQRMQFIFASSAFTGWRTVGVFLTRESAAEVRQIHFYVICFMFLVGLFGLTASLLLSQSISRPIRQLRSFMSVAEEGDLTVRYRGGRRDEIGLLGRSFNRMLTRIQRLMELNETKERQKREAELRSLQAHIKPHFLYNTLDTIHWMAKRKGAEDVSGMVESLSKLFRIGLSKGGDIIPVTEELEHIRSYLQIQQTRYKGRLEVTILVNPETEEFPVLKLLLQPVVENAIYHGIKARRGPGSVDIHIFKEKDVLILRVADNGAGMPPPRLAELRKKLKEPLEAMERLAGSAERAGQSYGLLNVQARLRLAFGEQAGIELESAEGEGTRVTIRHPLLAQLPSTGPHQRKQEGEVG</sequence>
<dbReference type="Pfam" id="PF06580">
    <property type="entry name" value="His_kinase"/>
    <property type="match status" value="1"/>
</dbReference>
<evidence type="ECO:0000256" key="4">
    <source>
        <dbReference type="ARBA" id="ARBA00022475"/>
    </source>
</evidence>
<dbReference type="Pfam" id="PF02518">
    <property type="entry name" value="HATPase_c"/>
    <property type="match status" value="1"/>
</dbReference>
<keyword evidence="6" id="KW-0808">Transferase</keyword>
<dbReference type="InterPro" id="IPR036890">
    <property type="entry name" value="HATPase_C_sf"/>
</dbReference>
<dbReference type="InterPro" id="IPR003594">
    <property type="entry name" value="HATPase_dom"/>
</dbReference>
<dbReference type="PROSITE" id="PS50109">
    <property type="entry name" value="HIS_KIN"/>
    <property type="match status" value="1"/>
</dbReference>
<dbReference type="Gene3D" id="6.10.340.10">
    <property type="match status" value="1"/>
</dbReference>
<keyword evidence="9 18" id="KW-0418">Kinase</keyword>